<dbReference type="EMBL" id="CAFBNF010000181">
    <property type="protein sequence ID" value="CAB4952503.1"/>
    <property type="molecule type" value="Genomic_DNA"/>
</dbReference>
<accession>A0A6J7KC71</accession>
<dbReference type="AlphaFoldDB" id="A0A6J7KC71"/>
<reference evidence="1" key="1">
    <citation type="submission" date="2020-05" db="EMBL/GenBank/DDBJ databases">
        <authorList>
            <person name="Chiriac C."/>
            <person name="Salcher M."/>
            <person name="Ghai R."/>
            <person name="Kavagutti S V."/>
        </authorList>
    </citation>
    <scope>NUCLEOTIDE SEQUENCE</scope>
</reference>
<sequence length="30" mass="2927">MTATVLTGEVVSSSSTLAAVGVDALTDESD</sequence>
<evidence type="ECO:0000313" key="1">
    <source>
        <dbReference type="EMBL" id="CAB4952503.1"/>
    </source>
</evidence>
<organism evidence="1">
    <name type="scientific">freshwater metagenome</name>
    <dbReference type="NCBI Taxonomy" id="449393"/>
    <lineage>
        <taxon>unclassified sequences</taxon>
        <taxon>metagenomes</taxon>
        <taxon>ecological metagenomes</taxon>
    </lineage>
</organism>
<protein>
    <submittedName>
        <fullName evidence="1">Unannotated protein</fullName>
    </submittedName>
</protein>
<gene>
    <name evidence="1" type="ORF">UFOPK3773_01491</name>
</gene>
<proteinExistence type="predicted"/>
<name>A0A6J7KC71_9ZZZZ</name>